<keyword evidence="4" id="KW-1185">Reference proteome</keyword>
<proteinExistence type="predicted"/>
<evidence type="ECO:0000313" key="4">
    <source>
        <dbReference type="Proteomes" id="UP000839052"/>
    </source>
</evidence>
<evidence type="ECO:0000313" key="3">
    <source>
        <dbReference type="EMBL" id="CAG9934409.1"/>
    </source>
</evidence>
<dbReference type="InterPro" id="IPR011032">
    <property type="entry name" value="GroES-like_sf"/>
</dbReference>
<accession>A0ABN8AQX9</accession>
<dbReference type="CDD" id="cd08272">
    <property type="entry name" value="MDR6"/>
    <property type="match status" value="1"/>
</dbReference>
<organism evidence="3 4">
    <name type="scientific">Candidatus Nitrotoga arctica</name>
    <dbReference type="NCBI Taxonomy" id="453162"/>
    <lineage>
        <taxon>Bacteria</taxon>
        <taxon>Pseudomonadati</taxon>
        <taxon>Pseudomonadota</taxon>
        <taxon>Betaproteobacteria</taxon>
        <taxon>Nitrosomonadales</taxon>
        <taxon>Gallionellaceae</taxon>
        <taxon>Candidatus Nitrotoga</taxon>
    </lineage>
</organism>
<sequence length="333" mass="35993">MKAILMTAAGSPDVLQPREIPLPELPSEHYVRVKLAAAGINPLDTKLRTKPAYYPDKLPAILGCDGAGIVDVIGTAVTRFTVGDAVYFCNGGIGDEPGCYAEYTNVHEDYCAFKPANLSLHESAALPLVLITVWEALIERVNLQAKQTILIHAAAGGVGHIAVQLAHHLGAHVAVTVSDDKKAGLVQGLGAEKIINYREQDFVREVLVWTADKGVDVIFDTVGGEVFLRSLNAARIGGKVVSLLSTPLSLADTQLARLRNLSLCYELMLTPQIMHLHDERIRQRKILEQGAQLIETGKLGVLVNRMLPLKDVAQAHRLIEQGGVTGKVVLVMD</sequence>
<gene>
    <name evidence="3" type="ORF">NTG6680_3160</name>
</gene>
<dbReference type="InterPro" id="IPR051603">
    <property type="entry name" value="Zinc-ADH_QOR/CCCR"/>
</dbReference>
<protein>
    <submittedName>
        <fullName evidence="3">NADPH2:quinone reductase</fullName>
    </submittedName>
</protein>
<name>A0ABN8AQX9_9PROT</name>
<dbReference type="SUPFAM" id="SSF50129">
    <property type="entry name" value="GroES-like"/>
    <property type="match status" value="1"/>
</dbReference>
<dbReference type="InterPro" id="IPR036291">
    <property type="entry name" value="NAD(P)-bd_dom_sf"/>
</dbReference>
<evidence type="ECO:0000259" key="2">
    <source>
        <dbReference type="SMART" id="SM00829"/>
    </source>
</evidence>
<dbReference type="Proteomes" id="UP000839052">
    <property type="component" value="Chromosome"/>
</dbReference>
<dbReference type="Gene3D" id="3.90.180.10">
    <property type="entry name" value="Medium-chain alcohol dehydrogenases, catalytic domain"/>
    <property type="match status" value="1"/>
</dbReference>
<reference evidence="3 4" key="1">
    <citation type="submission" date="2021-10" db="EMBL/GenBank/DDBJ databases">
        <authorList>
            <person name="Koch H."/>
        </authorList>
    </citation>
    <scope>NUCLEOTIDE SEQUENCE [LARGE SCALE GENOMIC DNA]</scope>
    <source>
        <strain evidence="3">6680</strain>
    </source>
</reference>
<keyword evidence="1" id="KW-0521">NADP</keyword>
<dbReference type="Pfam" id="PF08240">
    <property type="entry name" value="ADH_N"/>
    <property type="match status" value="1"/>
</dbReference>
<dbReference type="SMART" id="SM00829">
    <property type="entry name" value="PKS_ER"/>
    <property type="match status" value="1"/>
</dbReference>
<dbReference type="EMBL" id="OU912926">
    <property type="protein sequence ID" value="CAG9934409.1"/>
    <property type="molecule type" value="Genomic_DNA"/>
</dbReference>
<dbReference type="InterPro" id="IPR020843">
    <property type="entry name" value="ER"/>
</dbReference>
<dbReference type="Gene3D" id="3.40.50.720">
    <property type="entry name" value="NAD(P)-binding Rossmann-like Domain"/>
    <property type="match status" value="1"/>
</dbReference>
<dbReference type="InterPro" id="IPR013154">
    <property type="entry name" value="ADH-like_N"/>
</dbReference>
<feature type="domain" description="Enoyl reductase (ER)" evidence="2">
    <location>
        <begin position="10"/>
        <end position="330"/>
    </location>
</feature>
<dbReference type="Pfam" id="PF13602">
    <property type="entry name" value="ADH_zinc_N_2"/>
    <property type="match status" value="1"/>
</dbReference>
<evidence type="ECO:0000256" key="1">
    <source>
        <dbReference type="ARBA" id="ARBA00022857"/>
    </source>
</evidence>
<dbReference type="RefSeq" id="WP_239798042.1">
    <property type="nucleotide sequence ID" value="NZ_OU912926.1"/>
</dbReference>
<dbReference type="PANTHER" id="PTHR44154:SF1">
    <property type="entry name" value="QUINONE OXIDOREDUCTASE"/>
    <property type="match status" value="1"/>
</dbReference>
<dbReference type="SUPFAM" id="SSF51735">
    <property type="entry name" value="NAD(P)-binding Rossmann-fold domains"/>
    <property type="match status" value="1"/>
</dbReference>
<dbReference type="PANTHER" id="PTHR44154">
    <property type="entry name" value="QUINONE OXIDOREDUCTASE"/>
    <property type="match status" value="1"/>
</dbReference>